<feature type="compositionally biased region" description="Polar residues" evidence="2">
    <location>
        <begin position="66"/>
        <end position="79"/>
    </location>
</feature>
<dbReference type="InterPro" id="IPR000727">
    <property type="entry name" value="T_SNARE_dom"/>
</dbReference>
<comment type="similarity">
    <text evidence="1">Belongs to the syntaxin family.</text>
</comment>
<keyword evidence="3" id="KW-1133">Transmembrane helix</keyword>
<sequence length="385" mass="44378">MTLLLLVQNGKNIIPKSMNFRKLYEKVATPFVGVNLIARLKVHMIVWWVSVIGNRKGGSACKRKNSQQQTSKRVTSAHTESTATISRALSACSQQKIWLTARSSSVLSTVSGTNGSALFQRSSNVELKFAEMSAPMDAILNPYSEIRVQLAQISANLETMSRMVQTINIRNFNEKEMDELRTQNLKMGNQLMNKFKEFKANMPPENDFTLEARMKRTLFYGLYQSYIQIWTKNEEFLQLYERKLKKNLEMHSKIMNCNSTEEEIEELIANKTTNLFVGNILEETENERRTLRDLMDRFNELKKLEKSIEDVHALFLRIQTLVMEQSETINRVEFVAQQATHFVDKGQHKLEKAESLKKKALKKKFWLIGIALAVLIVLILIGIYL</sequence>
<reference evidence="6" key="1">
    <citation type="submission" date="2025-08" db="UniProtKB">
        <authorList>
            <consortium name="RefSeq"/>
        </authorList>
    </citation>
    <scope>IDENTIFICATION</scope>
    <source>
        <tissue evidence="6">Adult</tissue>
    </source>
</reference>
<evidence type="ECO:0000256" key="3">
    <source>
        <dbReference type="SAM" id="Phobius"/>
    </source>
</evidence>
<keyword evidence="3" id="KW-0472">Membrane</keyword>
<keyword evidence="3" id="KW-0812">Transmembrane</keyword>
<evidence type="ECO:0000313" key="5">
    <source>
        <dbReference type="Proteomes" id="UP001652620"/>
    </source>
</evidence>
<dbReference type="GeneID" id="105224218"/>
<evidence type="ECO:0000313" key="6">
    <source>
        <dbReference type="RefSeq" id="XP_049312223.1"/>
    </source>
</evidence>
<proteinExistence type="inferred from homology"/>
<dbReference type="PROSITE" id="PS50192">
    <property type="entry name" value="T_SNARE"/>
    <property type="match status" value="1"/>
</dbReference>
<dbReference type="Proteomes" id="UP001652620">
    <property type="component" value="Chromosome 4"/>
</dbReference>
<feature type="transmembrane region" description="Helical" evidence="3">
    <location>
        <begin position="365"/>
        <end position="384"/>
    </location>
</feature>
<organism evidence="5 6">
    <name type="scientific">Bactrocera dorsalis</name>
    <name type="common">Oriental fruit fly</name>
    <name type="synonym">Dacus dorsalis</name>
    <dbReference type="NCBI Taxonomy" id="27457"/>
    <lineage>
        <taxon>Eukaryota</taxon>
        <taxon>Metazoa</taxon>
        <taxon>Ecdysozoa</taxon>
        <taxon>Arthropoda</taxon>
        <taxon>Hexapoda</taxon>
        <taxon>Insecta</taxon>
        <taxon>Pterygota</taxon>
        <taxon>Neoptera</taxon>
        <taxon>Endopterygota</taxon>
        <taxon>Diptera</taxon>
        <taxon>Brachycera</taxon>
        <taxon>Muscomorpha</taxon>
        <taxon>Tephritoidea</taxon>
        <taxon>Tephritidae</taxon>
        <taxon>Bactrocera</taxon>
        <taxon>Bactrocera</taxon>
    </lineage>
</organism>
<dbReference type="InterPro" id="IPR045242">
    <property type="entry name" value="Syntaxin"/>
</dbReference>
<gene>
    <name evidence="6" type="primary">LOC105224218</name>
</gene>
<dbReference type="Gene3D" id="1.20.58.70">
    <property type="match status" value="1"/>
</dbReference>
<evidence type="ECO:0000256" key="1">
    <source>
        <dbReference type="ARBA" id="ARBA00009063"/>
    </source>
</evidence>
<dbReference type="PANTHER" id="PTHR19957">
    <property type="entry name" value="SYNTAXIN"/>
    <property type="match status" value="1"/>
</dbReference>
<feature type="region of interest" description="Disordered" evidence="2">
    <location>
        <begin position="59"/>
        <end position="79"/>
    </location>
</feature>
<accession>A0ABM3JSL7</accession>
<dbReference type="RefSeq" id="XP_049312223.1">
    <property type="nucleotide sequence ID" value="XM_049456266.1"/>
</dbReference>
<dbReference type="CDD" id="cd15848">
    <property type="entry name" value="SNARE_syntaxin1-like"/>
    <property type="match status" value="1"/>
</dbReference>
<dbReference type="SMART" id="SM00397">
    <property type="entry name" value="t_SNARE"/>
    <property type="match status" value="1"/>
</dbReference>
<dbReference type="SUPFAM" id="SSF47661">
    <property type="entry name" value="t-snare proteins"/>
    <property type="match status" value="1"/>
</dbReference>
<evidence type="ECO:0000259" key="4">
    <source>
        <dbReference type="PROSITE" id="PS50192"/>
    </source>
</evidence>
<feature type="domain" description="T-SNARE coiled-coil homology" evidence="4">
    <location>
        <begin position="291"/>
        <end position="353"/>
    </location>
</feature>
<evidence type="ECO:0000256" key="2">
    <source>
        <dbReference type="SAM" id="MobiDB-lite"/>
    </source>
</evidence>
<protein>
    <submittedName>
        <fullName evidence="6">Syntaxin-4 isoform X1</fullName>
    </submittedName>
</protein>
<dbReference type="PANTHER" id="PTHR19957:SF19">
    <property type="entry name" value="SYNTAXIN-4"/>
    <property type="match status" value="1"/>
</dbReference>
<name>A0ABM3JSL7_BACDO</name>
<keyword evidence="5" id="KW-1185">Reference proteome</keyword>
<dbReference type="InterPro" id="IPR010989">
    <property type="entry name" value="SNARE"/>
</dbReference>